<evidence type="ECO:0008006" key="3">
    <source>
        <dbReference type="Google" id="ProtNLM"/>
    </source>
</evidence>
<proteinExistence type="predicted"/>
<dbReference type="AlphaFoldDB" id="A0A0F9D348"/>
<keyword evidence="1" id="KW-1133">Transmembrane helix</keyword>
<organism evidence="2">
    <name type="scientific">marine sediment metagenome</name>
    <dbReference type="NCBI Taxonomy" id="412755"/>
    <lineage>
        <taxon>unclassified sequences</taxon>
        <taxon>metagenomes</taxon>
        <taxon>ecological metagenomes</taxon>
    </lineage>
</organism>
<feature type="transmembrane region" description="Helical" evidence="1">
    <location>
        <begin position="32"/>
        <end position="55"/>
    </location>
</feature>
<comment type="caution">
    <text evidence="2">The sequence shown here is derived from an EMBL/GenBank/DDBJ whole genome shotgun (WGS) entry which is preliminary data.</text>
</comment>
<dbReference type="InterPro" id="IPR025498">
    <property type="entry name" value="DUF4389"/>
</dbReference>
<feature type="transmembrane region" description="Helical" evidence="1">
    <location>
        <begin position="134"/>
        <end position="154"/>
    </location>
</feature>
<gene>
    <name evidence="2" type="ORF">LCGC14_2328390</name>
</gene>
<accession>A0A0F9D348</accession>
<evidence type="ECO:0000256" key="1">
    <source>
        <dbReference type="SAM" id="Phobius"/>
    </source>
</evidence>
<reference evidence="2" key="1">
    <citation type="journal article" date="2015" name="Nature">
        <title>Complex archaea that bridge the gap between prokaryotes and eukaryotes.</title>
        <authorList>
            <person name="Spang A."/>
            <person name="Saw J.H."/>
            <person name="Jorgensen S.L."/>
            <person name="Zaremba-Niedzwiedzka K."/>
            <person name="Martijn J."/>
            <person name="Lind A.E."/>
            <person name="van Eijk R."/>
            <person name="Schleper C."/>
            <person name="Guy L."/>
            <person name="Ettema T.J."/>
        </authorList>
    </citation>
    <scope>NUCLEOTIDE SEQUENCE</scope>
</reference>
<name>A0A0F9D348_9ZZZZ</name>
<keyword evidence="1" id="KW-0472">Membrane</keyword>
<sequence>MEFVINHQERYSRGELILRTLFGGIYISIPHYFLIFFVAVWGAVLEFITFWAILFTARFPENIFSFQVRLLNWNLRVQAVTNNLIDGYPAFGLKGTSENAYLKIERPERVSRGLLLLRALLGGFYVMIPHGICLYGLGIASKFLVFLAFWAVLFKAEYPEKWHEFNIAVMRWGMRVTLYMGYFTDEYPPFSLQP</sequence>
<protein>
    <recommendedName>
        <fullName evidence="3">DUF4389 domain-containing protein</fullName>
    </recommendedName>
</protein>
<dbReference type="Pfam" id="PF14333">
    <property type="entry name" value="DUF4389"/>
    <property type="match status" value="1"/>
</dbReference>
<dbReference type="EMBL" id="LAZR01033416">
    <property type="protein sequence ID" value="KKL48151.1"/>
    <property type="molecule type" value="Genomic_DNA"/>
</dbReference>
<evidence type="ECO:0000313" key="2">
    <source>
        <dbReference type="EMBL" id="KKL48151.1"/>
    </source>
</evidence>
<keyword evidence="1" id="KW-0812">Transmembrane</keyword>